<dbReference type="Gene3D" id="2.30.40.10">
    <property type="entry name" value="Urease, subunit C, domain 1"/>
    <property type="match status" value="1"/>
</dbReference>
<accession>A0ABX5SWP4</accession>
<dbReference type="PANTHER" id="PTHR11647:SF1">
    <property type="entry name" value="COLLAPSIN RESPONSE MEDIATOR PROTEIN"/>
    <property type="match status" value="1"/>
</dbReference>
<dbReference type="EMBL" id="CP038266">
    <property type="protein sequence ID" value="QBR90653.1"/>
    <property type="molecule type" value="Genomic_DNA"/>
</dbReference>
<keyword evidence="2" id="KW-1185">Reference proteome</keyword>
<dbReference type="InterPro" id="IPR050378">
    <property type="entry name" value="Metallo-dep_Hydrolases_sf"/>
</dbReference>
<dbReference type="InterPro" id="IPR011059">
    <property type="entry name" value="Metal-dep_hydrolase_composite"/>
</dbReference>
<dbReference type="SUPFAM" id="SSF51338">
    <property type="entry name" value="Composite domain of metallo-dependent hydrolases"/>
    <property type="match status" value="1"/>
</dbReference>
<evidence type="ECO:0000313" key="1">
    <source>
        <dbReference type="EMBL" id="QBR90653.1"/>
    </source>
</evidence>
<protein>
    <submittedName>
        <fullName evidence="1">D-glutamate deacylase</fullName>
    </submittedName>
</protein>
<dbReference type="NCBIfam" id="NF006560">
    <property type="entry name" value="PRK09061.1"/>
    <property type="match status" value="1"/>
</dbReference>
<organism evidence="1 2">
    <name type="scientific">Microbacterium wangchenii</name>
    <dbReference type="NCBI Taxonomy" id="2541726"/>
    <lineage>
        <taxon>Bacteria</taxon>
        <taxon>Bacillati</taxon>
        <taxon>Actinomycetota</taxon>
        <taxon>Actinomycetes</taxon>
        <taxon>Micrococcales</taxon>
        <taxon>Microbacteriaceae</taxon>
        <taxon>Microbacterium</taxon>
    </lineage>
</organism>
<proteinExistence type="predicted"/>
<reference evidence="1 2" key="1">
    <citation type="submission" date="2019-03" db="EMBL/GenBank/DDBJ databases">
        <authorList>
            <person name="Dong K."/>
        </authorList>
    </citation>
    <scope>NUCLEOTIDE SEQUENCE [LARGE SCALE GENOMIC DNA]</scope>
    <source>
        <strain evidence="2">dk512</strain>
    </source>
</reference>
<name>A0ABX5SWP4_9MICO</name>
<sequence length="502" mass="52931">MNTTILRGGRVIDPVAGTETVADVVIRNGRVERVTAGTGGAGAGDPGGGTVDGGTVVDVTGMVVGPGFVDLHSHVHSIAGQRLQAFDGVTTTLDLEAGLMPIDAAYAAAAAEGRVLNYGFSASWSDARGQVLAGVTPAADFHASSALLGDARWQRTSSPRERAAWLSLLEGELAAGALGIGVLLGYAPRSDPAEYVAVARLAAAAGAPTFTHVRDLIELDPTTPIDGSREVALAAAETGAAMHHCHVNSTSRRHVDRVLGDLEAARASGSRITVEAYPYGMGSTSVGAAFLSPERLRETGLSPSSIVMLGSGERIADERRLRQVRESDPAATCFVEFLDERDEADRARLRRSLAFPDAIVASDAMPLEWPDGRPDSREWPLPAGASTHPRTAGTFARSIRLMVREHGLWDWVEAFRRCAYLPARVLDEVAPAMRTRGRLEPGADADLVVIDPDALTDNASTADPVRPSSGVRHLLVGGSFVIRDGQLDPAAYPGRAVRGRPR</sequence>
<dbReference type="Proteomes" id="UP000295748">
    <property type="component" value="Chromosome"/>
</dbReference>
<dbReference type="SUPFAM" id="SSF51556">
    <property type="entry name" value="Metallo-dependent hydrolases"/>
    <property type="match status" value="1"/>
</dbReference>
<dbReference type="InterPro" id="IPR032466">
    <property type="entry name" value="Metal_Hydrolase"/>
</dbReference>
<evidence type="ECO:0000313" key="2">
    <source>
        <dbReference type="Proteomes" id="UP000295748"/>
    </source>
</evidence>
<dbReference type="PANTHER" id="PTHR11647">
    <property type="entry name" value="HYDRANTOINASE/DIHYDROPYRIMIDINASE FAMILY MEMBER"/>
    <property type="match status" value="1"/>
</dbReference>
<dbReference type="RefSeq" id="WP_135071100.1">
    <property type="nucleotide sequence ID" value="NZ_CP038266.1"/>
</dbReference>
<gene>
    <name evidence="1" type="ORF">E4K62_07535</name>
</gene>
<dbReference type="Gene3D" id="3.20.20.140">
    <property type="entry name" value="Metal-dependent hydrolases"/>
    <property type="match status" value="1"/>
</dbReference>